<evidence type="ECO:0000259" key="1">
    <source>
        <dbReference type="SMART" id="SM00382"/>
    </source>
</evidence>
<dbReference type="InterPro" id="IPR050764">
    <property type="entry name" value="CbbQ/NirQ/NorQ/GpvN"/>
</dbReference>
<dbReference type="GO" id="GO:0005524">
    <property type="term" value="F:ATP binding"/>
    <property type="evidence" value="ECO:0007669"/>
    <property type="project" value="InterPro"/>
</dbReference>
<proteinExistence type="predicted"/>
<dbReference type="GO" id="GO:0016887">
    <property type="term" value="F:ATP hydrolysis activity"/>
    <property type="evidence" value="ECO:0007669"/>
    <property type="project" value="InterPro"/>
</dbReference>
<dbReference type="SUPFAM" id="SSF52540">
    <property type="entry name" value="P-loop containing nucleoside triphosphate hydrolases"/>
    <property type="match status" value="1"/>
</dbReference>
<dbReference type="PANTHER" id="PTHR42759:SF1">
    <property type="entry name" value="MAGNESIUM-CHELATASE SUBUNIT CHLD"/>
    <property type="match status" value="1"/>
</dbReference>
<evidence type="ECO:0000313" key="3">
    <source>
        <dbReference type="Proteomes" id="UP000184082"/>
    </source>
</evidence>
<evidence type="ECO:0000313" key="2">
    <source>
        <dbReference type="EMBL" id="SHK06301.1"/>
    </source>
</evidence>
<feature type="domain" description="AAA+ ATPase" evidence="1">
    <location>
        <begin position="40"/>
        <end position="183"/>
    </location>
</feature>
<dbReference type="InterPro" id="IPR003593">
    <property type="entry name" value="AAA+_ATPase"/>
</dbReference>
<reference evidence="2 3" key="1">
    <citation type="submission" date="2016-11" db="EMBL/GenBank/DDBJ databases">
        <authorList>
            <person name="Jaros S."/>
            <person name="Januszkiewicz K."/>
            <person name="Wedrychowicz H."/>
        </authorList>
    </citation>
    <scope>NUCLEOTIDE SEQUENCE [LARGE SCALE GENOMIC DNA]</scope>
    <source>
        <strain evidence="2 3">DSM 14501</strain>
    </source>
</reference>
<dbReference type="CDD" id="cd00009">
    <property type="entry name" value="AAA"/>
    <property type="match status" value="1"/>
</dbReference>
<sequence length="323" mass="36659">MKTDSIKSFRDDFETIVKEVEKQIVGQNKIVKNLLIGIIAGGNVLMEGVPGLGKTVLVKTFAKVMDLPFSRIQFTPDLMPTDIIGTEIINKTDGDITFCFQKGPIFSSLILADEINRATPKTQSALLEAMQEKTVSVGRKIYHLQEPFFVLATQNPLEMEGTYPLPEAQLDRFMFKLHITLPEKEDIFRIMDITVGGLQKPVIEKQITRERLLEMKEIAMKVPIASNVKEKAVRIMLETHPDRTDIKMVKEYVRCGVSIRGIQSVIAGAKVKALSEGRFHVSFEDIYDMAVISMRHRIFLNFKAMADKIEVDYIIREILKKVK</sequence>
<protein>
    <submittedName>
        <fullName evidence="2">MoxR-like ATPase</fullName>
    </submittedName>
</protein>
<dbReference type="STRING" id="1121266.SAMN02745883_01170"/>
<gene>
    <name evidence="2" type="ORF">SAMN02745883_01170</name>
</gene>
<organism evidence="2 3">
    <name type="scientific">Caminicella sporogenes DSM 14501</name>
    <dbReference type="NCBI Taxonomy" id="1121266"/>
    <lineage>
        <taxon>Bacteria</taxon>
        <taxon>Bacillati</taxon>
        <taxon>Bacillota</taxon>
        <taxon>Clostridia</taxon>
        <taxon>Peptostreptococcales</taxon>
        <taxon>Caminicellaceae</taxon>
        <taxon>Caminicella</taxon>
    </lineage>
</organism>
<name>A0A1M6PEF7_9FIRM</name>
<dbReference type="Gene3D" id="1.10.8.80">
    <property type="entry name" value="Magnesium chelatase subunit I, C-Terminal domain"/>
    <property type="match status" value="1"/>
</dbReference>
<dbReference type="Pfam" id="PF07726">
    <property type="entry name" value="AAA_3"/>
    <property type="match status" value="1"/>
</dbReference>
<dbReference type="PANTHER" id="PTHR42759">
    <property type="entry name" value="MOXR FAMILY PROTEIN"/>
    <property type="match status" value="1"/>
</dbReference>
<dbReference type="AlphaFoldDB" id="A0A1M6PEF7"/>
<dbReference type="PIRSF" id="PIRSF002849">
    <property type="entry name" value="AAA_ATPase_chaperone_MoxR_prd"/>
    <property type="match status" value="1"/>
</dbReference>
<dbReference type="InterPro" id="IPR041628">
    <property type="entry name" value="ChlI/MoxR_AAA_lid"/>
</dbReference>
<dbReference type="RefSeq" id="WP_072966531.1">
    <property type="nucleotide sequence ID" value="NZ_FRAJ01000008.1"/>
</dbReference>
<accession>A0A1M6PEF7</accession>
<dbReference type="EMBL" id="FRAJ01000008">
    <property type="protein sequence ID" value="SHK06301.1"/>
    <property type="molecule type" value="Genomic_DNA"/>
</dbReference>
<keyword evidence="3" id="KW-1185">Reference proteome</keyword>
<dbReference type="Pfam" id="PF17863">
    <property type="entry name" value="AAA_lid_2"/>
    <property type="match status" value="1"/>
</dbReference>
<dbReference type="Proteomes" id="UP000184082">
    <property type="component" value="Unassembled WGS sequence"/>
</dbReference>
<dbReference type="Gene3D" id="3.40.50.300">
    <property type="entry name" value="P-loop containing nucleotide triphosphate hydrolases"/>
    <property type="match status" value="1"/>
</dbReference>
<dbReference type="InterPro" id="IPR027417">
    <property type="entry name" value="P-loop_NTPase"/>
</dbReference>
<dbReference type="InterPro" id="IPR011703">
    <property type="entry name" value="ATPase_AAA-3"/>
</dbReference>
<dbReference type="SMART" id="SM00382">
    <property type="entry name" value="AAA"/>
    <property type="match status" value="1"/>
</dbReference>